<reference evidence="1 2" key="1">
    <citation type="submission" date="2015-04" db="EMBL/GenBank/DDBJ databases">
        <authorList>
            <person name="Syromyatnikov M.Y."/>
            <person name="Popov V.N."/>
        </authorList>
    </citation>
    <scope>NUCLEOTIDE SEQUENCE [LARGE SCALE GENOMIC DNA]</scope>
</reference>
<evidence type="ECO:0000313" key="1">
    <source>
        <dbReference type="EMBL" id="CRK87492.1"/>
    </source>
</evidence>
<sequence length="153" mass="17374">MENYAYNSQSFTSWKFYCCPNDLLNDEIKKPCHFGISNSYDQIANSFSTISSYLSIHSPHTKHLSLAQQTMSQTHSFVIDEVIDGICHEWFMCASVSGELMKKHKTHNEMAKKETAKKYLLSLSVPLTSPQETIESESSTATAQINKEINRVL</sequence>
<dbReference type="EMBL" id="CVRI01000004">
    <property type="protein sequence ID" value="CRK87492.1"/>
    <property type="molecule type" value="Genomic_DNA"/>
</dbReference>
<keyword evidence="2" id="KW-1185">Reference proteome</keyword>
<gene>
    <name evidence="1" type="ORF">CLUMA_CG001293</name>
</gene>
<accession>A0A1J1HJA2</accession>
<organism evidence="1 2">
    <name type="scientific">Clunio marinus</name>
    <dbReference type="NCBI Taxonomy" id="568069"/>
    <lineage>
        <taxon>Eukaryota</taxon>
        <taxon>Metazoa</taxon>
        <taxon>Ecdysozoa</taxon>
        <taxon>Arthropoda</taxon>
        <taxon>Hexapoda</taxon>
        <taxon>Insecta</taxon>
        <taxon>Pterygota</taxon>
        <taxon>Neoptera</taxon>
        <taxon>Endopterygota</taxon>
        <taxon>Diptera</taxon>
        <taxon>Nematocera</taxon>
        <taxon>Chironomoidea</taxon>
        <taxon>Chironomidae</taxon>
        <taxon>Clunio</taxon>
    </lineage>
</organism>
<dbReference type="AlphaFoldDB" id="A0A1J1HJA2"/>
<evidence type="ECO:0000313" key="2">
    <source>
        <dbReference type="Proteomes" id="UP000183832"/>
    </source>
</evidence>
<proteinExistence type="predicted"/>
<dbReference type="Proteomes" id="UP000183832">
    <property type="component" value="Unassembled WGS sequence"/>
</dbReference>
<name>A0A1J1HJA2_9DIPT</name>
<protein>
    <submittedName>
        <fullName evidence="1">CLUMA_CG001293, isoform A</fullName>
    </submittedName>
</protein>